<sequence>MQIVVVGGGYIGIQFAQQLAQQVPSSLAAIIVVEKNDFTFHCIGVSRARVDPSYVKSLFVPLTHALPYPHAKIIRGIADRIETDHLVVRSIVHDQVDSTVHVPFDYLVLATGSSYASPIKVPNDQYTRETVEKAITDTANHIRAASSVLIIGDGPVGVEAAAEIAHTYPSKLVTILEANHQLHNCRLKDGFRDQLDEKLAKLNVHVIRGERLPERLKTHSFTATTVVTDKGTEIQSDVQLVCAAIRVTPGCQLVGFNNVFVIGDANDHPTPKTSYMGCMQGEHVATQVAKLLEHPDASVEPFVVDESSPDMMVIPLGREGGVGQLPFPGGLLESPQVREIKSRDYFSSKFLIVWTTTLDGERLVSTQEP</sequence>
<reference evidence="6 7" key="1">
    <citation type="submission" date="2019-07" db="EMBL/GenBank/DDBJ databases">
        <title>Genomics analysis of Aphanomyces spp. identifies a new class of oomycete effector associated with host adaptation.</title>
        <authorList>
            <person name="Gaulin E."/>
        </authorList>
    </citation>
    <scope>NUCLEOTIDE SEQUENCE [LARGE SCALE GENOMIC DNA]</scope>
    <source>
        <strain evidence="6 7">ATCC 201684</strain>
    </source>
</reference>
<accession>A0A6G0X545</accession>
<dbReference type="InterPro" id="IPR036188">
    <property type="entry name" value="FAD/NAD-bd_sf"/>
</dbReference>
<dbReference type="GO" id="GO:0050660">
    <property type="term" value="F:flavin adenine dinucleotide binding"/>
    <property type="evidence" value="ECO:0007669"/>
    <property type="project" value="TreeGrafter"/>
</dbReference>
<evidence type="ECO:0000256" key="3">
    <source>
        <dbReference type="ARBA" id="ARBA00022827"/>
    </source>
</evidence>
<dbReference type="SUPFAM" id="SSF51905">
    <property type="entry name" value="FAD/NAD(P)-binding domain"/>
    <property type="match status" value="1"/>
</dbReference>
<evidence type="ECO:0000313" key="6">
    <source>
        <dbReference type="EMBL" id="KAF0734976.1"/>
    </source>
</evidence>
<dbReference type="GO" id="GO:0004174">
    <property type="term" value="F:electron-transferring-flavoprotein dehydrogenase activity"/>
    <property type="evidence" value="ECO:0007669"/>
    <property type="project" value="TreeGrafter"/>
</dbReference>
<evidence type="ECO:0000256" key="2">
    <source>
        <dbReference type="ARBA" id="ARBA00022630"/>
    </source>
</evidence>
<dbReference type="Pfam" id="PF07992">
    <property type="entry name" value="Pyr_redox_2"/>
    <property type="match status" value="1"/>
</dbReference>
<keyword evidence="4" id="KW-0560">Oxidoreductase</keyword>
<keyword evidence="3" id="KW-0274">FAD</keyword>
<protein>
    <recommendedName>
        <fullName evidence="5">FAD/NAD(P)-binding domain-containing protein</fullName>
    </recommendedName>
</protein>
<dbReference type="PRINTS" id="PR00368">
    <property type="entry name" value="FADPNR"/>
</dbReference>
<proteinExistence type="inferred from homology"/>
<dbReference type="PANTHER" id="PTHR43735">
    <property type="entry name" value="APOPTOSIS-INDUCING FACTOR 1"/>
    <property type="match status" value="1"/>
</dbReference>
<comment type="caution">
    <text evidence="6">The sequence shown here is derived from an EMBL/GenBank/DDBJ whole genome shotgun (WGS) entry which is preliminary data.</text>
</comment>
<dbReference type="EMBL" id="VJMJ01000102">
    <property type="protein sequence ID" value="KAF0734976.1"/>
    <property type="molecule type" value="Genomic_DNA"/>
</dbReference>
<feature type="domain" description="FAD/NAD(P)-binding" evidence="5">
    <location>
        <begin position="1"/>
        <end position="243"/>
    </location>
</feature>
<dbReference type="Proteomes" id="UP000481153">
    <property type="component" value="Unassembled WGS sequence"/>
</dbReference>
<gene>
    <name evidence="6" type="ORF">Ae201684_008449</name>
</gene>
<dbReference type="PRINTS" id="PR00469">
    <property type="entry name" value="PNDRDTASEII"/>
</dbReference>
<dbReference type="AlphaFoldDB" id="A0A6G0X545"/>
<dbReference type="GO" id="GO:0005737">
    <property type="term" value="C:cytoplasm"/>
    <property type="evidence" value="ECO:0007669"/>
    <property type="project" value="TreeGrafter"/>
</dbReference>
<evidence type="ECO:0000313" key="7">
    <source>
        <dbReference type="Proteomes" id="UP000481153"/>
    </source>
</evidence>
<keyword evidence="2" id="KW-0285">Flavoprotein</keyword>
<organism evidence="6 7">
    <name type="scientific">Aphanomyces euteiches</name>
    <dbReference type="NCBI Taxonomy" id="100861"/>
    <lineage>
        <taxon>Eukaryota</taxon>
        <taxon>Sar</taxon>
        <taxon>Stramenopiles</taxon>
        <taxon>Oomycota</taxon>
        <taxon>Saprolegniomycetes</taxon>
        <taxon>Saprolegniales</taxon>
        <taxon>Verrucalvaceae</taxon>
        <taxon>Aphanomyces</taxon>
    </lineage>
</organism>
<evidence type="ECO:0000259" key="5">
    <source>
        <dbReference type="Pfam" id="PF07992"/>
    </source>
</evidence>
<dbReference type="InterPro" id="IPR023753">
    <property type="entry name" value="FAD/NAD-binding_dom"/>
</dbReference>
<dbReference type="PANTHER" id="PTHR43735:SF3">
    <property type="entry name" value="FERROPTOSIS SUPPRESSOR PROTEIN 1"/>
    <property type="match status" value="1"/>
</dbReference>
<keyword evidence="7" id="KW-1185">Reference proteome</keyword>
<comment type="similarity">
    <text evidence="1">Belongs to the FAD-dependent oxidoreductase family.</text>
</comment>
<evidence type="ECO:0000256" key="4">
    <source>
        <dbReference type="ARBA" id="ARBA00023002"/>
    </source>
</evidence>
<evidence type="ECO:0000256" key="1">
    <source>
        <dbReference type="ARBA" id="ARBA00006442"/>
    </source>
</evidence>
<name>A0A6G0X545_9STRA</name>
<dbReference type="VEuPathDB" id="FungiDB:AeMF1_011352"/>
<dbReference type="Gene3D" id="3.50.50.60">
    <property type="entry name" value="FAD/NAD(P)-binding domain"/>
    <property type="match status" value="3"/>
</dbReference>